<keyword evidence="9" id="KW-1185">Reference proteome</keyword>
<gene>
    <name evidence="8" type="ORF">E0486_05860</name>
</gene>
<protein>
    <submittedName>
        <fullName evidence="8">TolC family protein</fullName>
    </submittedName>
</protein>
<organism evidence="8 9">
    <name type="scientific">Flaviaesturariibacter aridisoli</name>
    <dbReference type="NCBI Taxonomy" id="2545761"/>
    <lineage>
        <taxon>Bacteria</taxon>
        <taxon>Pseudomonadati</taxon>
        <taxon>Bacteroidota</taxon>
        <taxon>Chitinophagia</taxon>
        <taxon>Chitinophagales</taxon>
        <taxon>Chitinophagaceae</taxon>
        <taxon>Flaviaestuariibacter</taxon>
    </lineage>
</organism>
<keyword evidence="6" id="KW-0472">Membrane</keyword>
<sequence>MKKPISCFLGLLLGLLAQGQEQWDLRRCVDWALANNISVKQQDVQARLAQLTYEQAKLSQYPSLNLSTNYGYSTGRSIDPTTNSFTDNSNFFSQPALQSSVDLFNFFAKRNLIAANRIESMAARSFVDKVKNDIALNVATTYLTVLQARQQVQILRLKQTQTGAQLELTRKQVAAGALPELNAAQIEAQLAQDSANVVNAKTTEIQTLFNLKALLALDAAQPFDVVTPPVELIPVEPLGALQPDAVYQSALQNLPQQRYNALRIQAAQKNVAATRGAMYPTISAGAGVQSNYADVYTRFRQVGTTDKTTFIGNVNGNGAPVYFQQTGVPVLEPYNPTYFSQIGSNLREYVVLQLNVPIFNGGQARTAWKRSQLNLQNLQLQQTGDSLTIKQDIYKAYADAVNALEKFNAAGKAVDANQRAYDFASKRSAIGLLSTFELLTAQTNLFTAQLQRSSAQFEYVFRIKLLEFYKGQGLKL</sequence>
<reference evidence="8 9" key="1">
    <citation type="submission" date="2019-03" db="EMBL/GenBank/DDBJ databases">
        <authorList>
            <person name="Kim M.K.M."/>
        </authorList>
    </citation>
    <scope>NUCLEOTIDE SEQUENCE [LARGE SCALE GENOMIC DNA]</scope>
    <source>
        <strain evidence="8 9">17J68-15</strain>
    </source>
</reference>
<comment type="subcellular location">
    <subcellularLocation>
        <location evidence="1">Cell outer membrane</location>
    </subcellularLocation>
</comment>
<evidence type="ECO:0000256" key="5">
    <source>
        <dbReference type="ARBA" id="ARBA00022692"/>
    </source>
</evidence>
<evidence type="ECO:0000313" key="9">
    <source>
        <dbReference type="Proteomes" id="UP000295164"/>
    </source>
</evidence>
<evidence type="ECO:0000256" key="1">
    <source>
        <dbReference type="ARBA" id="ARBA00004442"/>
    </source>
</evidence>
<dbReference type="Gene3D" id="1.20.1600.10">
    <property type="entry name" value="Outer membrane efflux proteins (OEP)"/>
    <property type="match status" value="1"/>
</dbReference>
<dbReference type="GO" id="GO:0015562">
    <property type="term" value="F:efflux transmembrane transporter activity"/>
    <property type="evidence" value="ECO:0007669"/>
    <property type="project" value="InterPro"/>
</dbReference>
<dbReference type="GO" id="GO:0009279">
    <property type="term" value="C:cell outer membrane"/>
    <property type="evidence" value="ECO:0007669"/>
    <property type="project" value="UniProtKB-SubCell"/>
</dbReference>
<dbReference type="RefSeq" id="WP_131851214.1">
    <property type="nucleotide sequence ID" value="NZ_SKFH01000006.1"/>
</dbReference>
<name>A0A4R4E1V9_9BACT</name>
<evidence type="ECO:0000256" key="6">
    <source>
        <dbReference type="ARBA" id="ARBA00023136"/>
    </source>
</evidence>
<comment type="caution">
    <text evidence="8">The sequence shown here is derived from an EMBL/GenBank/DDBJ whole genome shotgun (WGS) entry which is preliminary data.</text>
</comment>
<accession>A0A4R4E1V9</accession>
<dbReference type="InterPro" id="IPR003423">
    <property type="entry name" value="OMP_efflux"/>
</dbReference>
<dbReference type="InterPro" id="IPR051906">
    <property type="entry name" value="TolC-like"/>
</dbReference>
<evidence type="ECO:0000256" key="7">
    <source>
        <dbReference type="ARBA" id="ARBA00023237"/>
    </source>
</evidence>
<dbReference type="Proteomes" id="UP000295164">
    <property type="component" value="Unassembled WGS sequence"/>
</dbReference>
<dbReference type="AlphaFoldDB" id="A0A4R4E1V9"/>
<evidence type="ECO:0000256" key="4">
    <source>
        <dbReference type="ARBA" id="ARBA00022452"/>
    </source>
</evidence>
<keyword evidence="5" id="KW-0812">Transmembrane</keyword>
<keyword evidence="3" id="KW-0813">Transport</keyword>
<dbReference type="EMBL" id="SKFH01000006">
    <property type="protein sequence ID" value="TCZ73484.1"/>
    <property type="molecule type" value="Genomic_DNA"/>
</dbReference>
<dbReference type="GO" id="GO:1990281">
    <property type="term" value="C:efflux pump complex"/>
    <property type="evidence" value="ECO:0007669"/>
    <property type="project" value="TreeGrafter"/>
</dbReference>
<evidence type="ECO:0000256" key="3">
    <source>
        <dbReference type="ARBA" id="ARBA00022448"/>
    </source>
</evidence>
<proteinExistence type="inferred from homology"/>
<evidence type="ECO:0000256" key="2">
    <source>
        <dbReference type="ARBA" id="ARBA00007613"/>
    </source>
</evidence>
<keyword evidence="4" id="KW-1134">Transmembrane beta strand</keyword>
<dbReference type="PANTHER" id="PTHR30026:SF20">
    <property type="entry name" value="OUTER MEMBRANE PROTEIN TOLC"/>
    <property type="match status" value="1"/>
</dbReference>
<dbReference type="PANTHER" id="PTHR30026">
    <property type="entry name" value="OUTER MEMBRANE PROTEIN TOLC"/>
    <property type="match status" value="1"/>
</dbReference>
<keyword evidence="7" id="KW-0998">Cell outer membrane</keyword>
<comment type="similarity">
    <text evidence="2">Belongs to the outer membrane factor (OMF) (TC 1.B.17) family.</text>
</comment>
<dbReference type="SUPFAM" id="SSF56954">
    <property type="entry name" value="Outer membrane efflux proteins (OEP)"/>
    <property type="match status" value="1"/>
</dbReference>
<dbReference type="Pfam" id="PF02321">
    <property type="entry name" value="OEP"/>
    <property type="match status" value="2"/>
</dbReference>
<dbReference type="GO" id="GO:0015288">
    <property type="term" value="F:porin activity"/>
    <property type="evidence" value="ECO:0007669"/>
    <property type="project" value="TreeGrafter"/>
</dbReference>
<dbReference type="OrthoDB" id="9811587at2"/>
<evidence type="ECO:0000313" key="8">
    <source>
        <dbReference type="EMBL" id="TCZ73484.1"/>
    </source>
</evidence>